<accession>A0A645HXC1</accession>
<protein>
    <submittedName>
        <fullName evidence="1">Uncharacterized protein</fullName>
    </submittedName>
</protein>
<evidence type="ECO:0000313" key="1">
    <source>
        <dbReference type="EMBL" id="MPN43246.1"/>
    </source>
</evidence>
<reference evidence="1" key="1">
    <citation type="submission" date="2019-08" db="EMBL/GenBank/DDBJ databases">
        <authorList>
            <person name="Kucharzyk K."/>
            <person name="Murdoch R.W."/>
            <person name="Higgins S."/>
            <person name="Loffler F."/>
        </authorList>
    </citation>
    <scope>NUCLEOTIDE SEQUENCE</scope>
</reference>
<sequence length="63" mass="7078">MDDVAQIVSAVHHLCFSKTDLQHRIFHALNDFFLGINGKITGFPVDRNLYIICLSKVVFAGCQ</sequence>
<name>A0A645HXC1_9ZZZZ</name>
<comment type="caution">
    <text evidence="1">The sequence shown here is derived from an EMBL/GenBank/DDBJ whole genome shotgun (WGS) entry which is preliminary data.</text>
</comment>
<dbReference type="EMBL" id="VSSQ01101537">
    <property type="protein sequence ID" value="MPN43246.1"/>
    <property type="molecule type" value="Genomic_DNA"/>
</dbReference>
<proteinExistence type="predicted"/>
<organism evidence="1">
    <name type="scientific">bioreactor metagenome</name>
    <dbReference type="NCBI Taxonomy" id="1076179"/>
    <lineage>
        <taxon>unclassified sequences</taxon>
        <taxon>metagenomes</taxon>
        <taxon>ecological metagenomes</taxon>
    </lineage>
</organism>
<dbReference type="AlphaFoldDB" id="A0A645HXC1"/>
<gene>
    <name evidence="1" type="ORF">SDC9_190805</name>
</gene>